<organism evidence="1 2">
    <name type="scientific">Companilactobacillus farciminis</name>
    <dbReference type="NCBI Taxonomy" id="1612"/>
    <lineage>
        <taxon>Bacteria</taxon>
        <taxon>Bacillati</taxon>
        <taxon>Bacillota</taxon>
        <taxon>Bacilli</taxon>
        <taxon>Lactobacillales</taxon>
        <taxon>Lactobacillaceae</taxon>
        <taxon>Companilactobacillus</taxon>
    </lineage>
</organism>
<dbReference type="Proteomes" id="UP000747013">
    <property type="component" value="Unassembled WGS sequence"/>
</dbReference>
<dbReference type="EMBL" id="DYWC01000045">
    <property type="protein sequence ID" value="HJF86175.1"/>
    <property type="molecule type" value="Genomic_DNA"/>
</dbReference>
<proteinExistence type="predicted"/>
<comment type="caution">
    <text evidence="1">The sequence shown here is derived from an EMBL/GenBank/DDBJ whole genome shotgun (WGS) entry which is preliminary data.</text>
</comment>
<protein>
    <submittedName>
        <fullName evidence="1">Uncharacterized protein</fullName>
    </submittedName>
</protein>
<evidence type="ECO:0000313" key="2">
    <source>
        <dbReference type="Proteomes" id="UP000747013"/>
    </source>
</evidence>
<reference evidence="1" key="1">
    <citation type="journal article" date="2021" name="PeerJ">
        <title>Extensive microbial diversity within the chicken gut microbiome revealed by metagenomics and culture.</title>
        <authorList>
            <person name="Gilroy R."/>
            <person name="Ravi A."/>
            <person name="Getino M."/>
            <person name="Pursley I."/>
            <person name="Horton D.L."/>
            <person name="Alikhan N.F."/>
            <person name="Baker D."/>
            <person name="Gharbi K."/>
            <person name="Hall N."/>
            <person name="Watson M."/>
            <person name="Adriaenssens E.M."/>
            <person name="Foster-Nyarko E."/>
            <person name="Jarju S."/>
            <person name="Secka A."/>
            <person name="Antonio M."/>
            <person name="Oren A."/>
            <person name="Chaudhuri R.R."/>
            <person name="La Ragione R."/>
            <person name="Hildebrand F."/>
            <person name="Pallen M.J."/>
        </authorList>
    </citation>
    <scope>NUCLEOTIDE SEQUENCE</scope>
    <source>
        <strain evidence="1">7886</strain>
    </source>
</reference>
<name>A0A921L8Q4_9LACO</name>
<reference evidence="1" key="2">
    <citation type="submission" date="2021-09" db="EMBL/GenBank/DDBJ databases">
        <authorList>
            <person name="Gilroy R."/>
        </authorList>
    </citation>
    <scope>NUCLEOTIDE SEQUENCE</scope>
    <source>
        <strain evidence="1">7886</strain>
    </source>
</reference>
<gene>
    <name evidence="1" type="ORF">K8V88_01940</name>
</gene>
<sequence length="76" mass="8686">MTEKPDKKSIADLLSENVNLKRKVEITKELQKQPILDLSVESVIKVTYRVGLGTSDDPVRDVNSYWDKNGNHLFDL</sequence>
<evidence type="ECO:0000313" key="1">
    <source>
        <dbReference type="EMBL" id="HJF86175.1"/>
    </source>
</evidence>
<accession>A0A921L8Q4</accession>
<dbReference type="AlphaFoldDB" id="A0A921L8Q4"/>